<dbReference type="RefSeq" id="WP_315653104.1">
    <property type="nucleotide sequence ID" value="NZ_JAVXZY010000013.1"/>
</dbReference>
<sequence length="142" mass="14712">MRIDVPARLLLICLLALLLPLQGVAASLSMTAGLLARAAPTASAPSLPPPSASTGRSHCEELVANTDQRSDQDWADTHHATAQKPSPGCGSCAHCCLAAPPPAEITRTPTVSVRRAPHRLAGPLPEGVIAATLERPPRRLAA</sequence>
<accession>A0ABU3PI30</accession>
<evidence type="ECO:0000313" key="3">
    <source>
        <dbReference type="Proteomes" id="UP001246372"/>
    </source>
</evidence>
<evidence type="ECO:0000313" key="2">
    <source>
        <dbReference type="EMBL" id="MDT9002213.1"/>
    </source>
</evidence>
<comment type="caution">
    <text evidence="2">The sequence shown here is derived from an EMBL/GenBank/DDBJ whole genome shotgun (WGS) entry which is preliminary data.</text>
</comment>
<gene>
    <name evidence="2" type="ORF">RQP53_23235</name>
</gene>
<proteinExistence type="predicted"/>
<feature type="region of interest" description="Disordered" evidence="1">
    <location>
        <begin position="40"/>
        <end position="90"/>
    </location>
</feature>
<evidence type="ECO:0000256" key="1">
    <source>
        <dbReference type="SAM" id="MobiDB-lite"/>
    </source>
</evidence>
<evidence type="ECO:0008006" key="4">
    <source>
        <dbReference type="Google" id="ProtNLM"/>
    </source>
</evidence>
<dbReference type="EMBL" id="JAVXZY010000013">
    <property type="protein sequence ID" value="MDT9002213.1"/>
    <property type="molecule type" value="Genomic_DNA"/>
</dbReference>
<protein>
    <recommendedName>
        <fullName evidence="4">Secreted protein</fullName>
    </recommendedName>
</protein>
<name>A0ABU3PI30_9BURK</name>
<keyword evidence="3" id="KW-1185">Reference proteome</keyword>
<organism evidence="2 3">
    <name type="scientific">Roseateles aquae</name>
    <dbReference type="NCBI Taxonomy" id="3077235"/>
    <lineage>
        <taxon>Bacteria</taxon>
        <taxon>Pseudomonadati</taxon>
        <taxon>Pseudomonadota</taxon>
        <taxon>Betaproteobacteria</taxon>
        <taxon>Burkholderiales</taxon>
        <taxon>Sphaerotilaceae</taxon>
        <taxon>Roseateles</taxon>
    </lineage>
</organism>
<dbReference type="Proteomes" id="UP001246372">
    <property type="component" value="Unassembled WGS sequence"/>
</dbReference>
<reference evidence="2" key="1">
    <citation type="submission" date="2023-09" db="EMBL/GenBank/DDBJ databases">
        <title>Paucibacter sp. APW11 Genome sequencing and assembly.</title>
        <authorList>
            <person name="Kim I."/>
        </authorList>
    </citation>
    <scope>NUCLEOTIDE SEQUENCE</scope>
    <source>
        <strain evidence="2">APW11</strain>
    </source>
</reference>
<feature type="compositionally biased region" description="Basic and acidic residues" evidence="1">
    <location>
        <begin position="68"/>
        <end position="79"/>
    </location>
</feature>